<evidence type="ECO:0000256" key="4">
    <source>
        <dbReference type="HAMAP-Rule" id="MF_00008"/>
    </source>
</evidence>
<dbReference type="InterPro" id="IPR000398">
    <property type="entry name" value="Thymidylate_synthase"/>
</dbReference>
<dbReference type="SUPFAM" id="SSF55831">
    <property type="entry name" value="Thymidylate synthase/dCMP hydroxymethylase"/>
    <property type="match status" value="1"/>
</dbReference>
<keyword evidence="4" id="KW-0545">Nucleotide biosynthesis</keyword>
<evidence type="ECO:0000259" key="5">
    <source>
        <dbReference type="Pfam" id="PF00303"/>
    </source>
</evidence>
<dbReference type="EMBL" id="MHIW01000016">
    <property type="protein sequence ID" value="OGY58808.1"/>
    <property type="molecule type" value="Genomic_DNA"/>
</dbReference>
<dbReference type="NCBIfam" id="TIGR03284">
    <property type="entry name" value="thym_sym"/>
    <property type="match status" value="1"/>
</dbReference>
<evidence type="ECO:0000256" key="3">
    <source>
        <dbReference type="ARBA" id="ARBA00022679"/>
    </source>
</evidence>
<feature type="binding site" evidence="4">
    <location>
        <position position="214"/>
    </location>
    <ligand>
        <name>(6R)-5,10-methylene-5,6,7,8-tetrahydrofolate</name>
        <dbReference type="ChEBI" id="CHEBI:15636"/>
    </ligand>
</feature>
<dbReference type="Proteomes" id="UP000178259">
    <property type="component" value="Unassembled WGS sequence"/>
</dbReference>
<comment type="catalytic activity">
    <reaction evidence="4">
        <text>dUMP + (6R)-5,10-methylene-5,6,7,8-tetrahydrofolate = 7,8-dihydrofolate + dTMP</text>
        <dbReference type="Rhea" id="RHEA:12104"/>
        <dbReference type="ChEBI" id="CHEBI:15636"/>
        <dbReference type="ChEBI" id="CHEBI:57451"/>
        <dbReference type="ChEBI" id="CHEBI:63528"/>
        <dbReference type="ChEBI" id="CHEBI:246422"/>
        <dbReference type="EC" id="2.1.1.45"/>
    </reaction>
</comment>
<name>A0A1G1Z2E7_9BACT</name>
<dbReference type="PANTHER" id="PTHR11548:SF9">
    <property type="entry name" value="THYMIDYLATE SYNTHASE"/>
    <property type="match status" value="1"/>
</dbReference>
<accession>A0A1G1Z2E7</accession>
<comment type="subunit">
    <text evidence="4">Homodimer.</text>
</comment>
<feature type="binding site" description="in other chain" evidence="4">
    <location>
        <position position="222"/>
    </location>
    <ligand>
        <name>dUMP</name>
        <dbReference type="ChEBI" id="CHEBI:246422"/>
        <note>ligand shared between dimeric partners</note>
    </ligand>
</feature>
<keyword evidence="2 4" id="KW-0489">Methyltransferase</keyword>
<keyword evidence="4" id="KW-0963">Cytoplasm</keyword>
<dbReference type="InterPro" id="IPR045097">
    <property type="entry name" value="Thymidate_synth/dCMP_Mease"/>
</dbReference>
<feature type="binding site" evidence="4">
    <location>
        <position position="51"/>
    </location>
    <ligand>
        <name>(6R)-5,10-methylene-5,6,7,8-tetrahydrofolate</name>
        <dbReference type="ChEBI" id="CHEBI:15636"/>
    </ligand>
</feature>
<proteinExistence type="inferred from homology"/>
<comment type="subcellular location">
    <subcellularLocation>
        <location evidence="4">Cytoplasm</location>
    </subcellularLocation>
</comment>
<comment type="pathway">
    <text evidence="4">Pyrimidine metabolism; dTTP biosynthesis.</text>
</comment>
<dbReference type="CDD" id="cd00351">
    <property type="entry name" value="TS_Pyrimidine_HMase"/>
    <property type="match status" value="1"/>
</dbReference>
<dbReference type="InterPro" id="IPR023451">
    <property type="entry name" value="Thymidate_synth/dCMP_Mease_dom"/>
</dbReference>
<dbReference type="GO" id="GO:0005829">
    <property type="term" value="C:cytosol"/>
    <property type="evidence" value="ECO:0007669"/>
    <property type="project" value="TreeGrafter"/>
</dbReference>
<dbReference type="InterPro" id="IPR036926">
    <property type="entry name" value="Thymidate_synth/dCMP_Mease_sf"/>
</dbReference>
<reference evidence="6 7" key="1">
    <citation type="journal article" date="2016" name="Nat. Commun.">
        <title>Thousands of microbial genomes shed light on interconnected biogeochemical processes in an aquifer system.</title>
        <authorList>
            <person name="Anantharaman K."/>
            <person name="Brown C.T."/>
            <person name="Hug L.A."/>
            <person name="Sharon I."/>
            <person name="Castelle C.J."/>
            <person name="Probst A.J."/>
            <person name="Thomas B.C."/>
            <person name="Singh A."/>
            <person name="Wilkins M.J."/>
            <person name="Karaoz U."/>
            <person name="Brodie E.L."/>
            <person name="Williams K.H."/>
            <person name="Hubbard S.S."/>
            <person name="Banfield J.F."/>
        </authorList>
    </citation>
    <scope>NUCLEOTIDE SEQUENCE [LARGE SCALE GENOMIC DNA]</scope>
</reference>
<feature type="active site" description="Nucleophile" evidence="4">
    <location>
        <position position="191"/>
    </location>
</feature>
<dbReference type="HAMAP" id="MF_00008">
    <property type="entry name" value="Thymidy_synth_bact"/>
    <property type="match status" value="1"/>
</dbReference>
<gene>
    <name evidence="4" type="primary">thyA</name>
    <name evidence="6" type="ORF">A3E61_00435</name>
</gene>
<dbReference type="UniPathway" id="UPA00575"/>
<dbReference type="Pfam" id="PF00303">
    <property type="entry name" value="Thymidylat_synt"/>
    <property type="match status" value="1"/>
</dbReference>
<sequence>MKQYLDLLQHITDNGVQKSDRTGTGTKSIFGYQMRMNLADGYPLLTTKKVHLKAIIYELLWFLRGDTNIKFLVDHDVKIWNEWAFEDYVVKSGLREKLPRYSDAWKEELTSFILKMKADDKFAAVWGELGPIYGKQWVRWGTKDGREVNQVQTAVDLIKNDPTSRRIIINGWNVGEIEELIRTHHTAPPPCHTIFQFMVINGKLSCQLYQRSADVFLGVPFNIASYSLLTLMMAHVTGLKPGEFIHTFGDVHIYNNHTEQVKEQLIRIPRTLPTMKINPAVKDIFGFTYEDFTLENYDPYPPIKAQISV</sequence>
<feature type="binding site" description="in other chain" evidence="4">
    <location>
        <position position="21"/>
    </location>
    <ligand>
        <name>dUMP</name>
        <dbReference type="ChEBI" id="CHEBI:246422"/>
        <note>ligand shared between dimeric partners</note>
    </ligand>
</feature>
<evidence type="ECO:0000256" key="2">
    <source>
        <dbReference type="ARBA" id="ARBA00022603"/>
    </source>
</evidence>
<organism evidence="6 7">
    <name type="scientific">Candidatus Colwellbacteria bacterium RIFCSPHIGHO2_12_FULL_43_12</name>
    <dbReference type="NCBI Taxonomy" id="1797688"/>
    <lineage>
        <taxon>Bacteria</taxon>
        <taxon>Candidatus Colwelliibacteriota</taxon>
    </lineage>
</organism>
<dbReference type="Gene3D" id="3.30.572.10">
    <property type="entry name" value="Thymidylate synthase/dCMP hydroxymethylase domain"/>
    <property type="match status" value="1"/>
</dbReference>
<dbReference type="NCBIfam" id="NF002496">
    <property type="entry name" value="PRK01827.1-2"/>
    <property type="match status" value="1"/>
</dbReference>
<dbReference type="PRINTS" id="PR00108">
    <property type="entry name" value="THYMDSNTHASE"/>
</dbReference>
<feature type="binding site" description="in other chain" evidence="4">
    <location>
        <begin position="211"/>
        <end position="214"/>
    </location>
    <ligand>
        <name>dUMP</name>
        <dbReference type="ChEBI" id="CHEBI:246422"/>
        <note>ligand shared between dimeric partners</note>
    </ligand>
</feature>
<evidence type="ECO:0000256" key="1">
    <source>
        <dbReference type="ARBA" id="ARBA00011947"/>
    </source>
</evidence>
<protein>
    <recommendedName>
        <fullName evidence="1 4">Thymidylate synthase</fullName>
        <shortName evidence="4">TS</shortName>
        <shortName evidence="4">TSase</shortName>
        <ecNumber evidence="1 4">2.1.1.45</ecNumber>
    </recommendedName>
</protein>
<evidence type="ECO:0000313" key="6">
    <source>
        <dbReference type="EMBL" id="OGY58808.1"/>
    </source>
</evidence>
<dbReference type="EC" id="2.1.1.45" evidence="1 4"/>
<feature type="domain" description="Thymidylate synthase/dCMP hydroxymethylase" evidence="5">
    <location>
        <begin position="2"/>
        <end position="309"/>
    </location>
</feature>
<dbReference type="PANTHER" id="PTHR11548">
    <property type="entry name" value="THYMIDYLATE SYNTHASE 1"/>
    <property type="match status" value="1"/>
</dbReference>
<dbReference type="GO" id="GO:0032259">
    <property type="term" value="P:methylation"/>
    <property type="evidence" value="ECO:0007669"/>
    <property type="project" value="UniProtKB-KW"/>
</dbReference>
<dbReference type="GO" id="GO:0006231">
    <property type="term" value="P:dTMP biosynthetic process"/>
    <property type="evidence" value="ECO:0007669"/>
    <property type="project" value="UniProtKB-UniRule"/>
</dbReference>
<dbReference type="GO" id="GO:0004799">
    <property type="term" value="F:thymidylate synthase activity"/>
    <property type="evidence" value="ECO:0007669"/>
    <property type="project" value="UniProtKB-UniRule"/>
</dbReference>
<comment type="similarity">
    <text evidence="4">Belongs to the thymidylate synthase family. Bacterial-type ThyA subfamily.</text>
</comment>
<dbReference type="AlphaFoldDB" id="A0A1G1Z2E7"/>
<dbReference type="GO" id="GO:0006235">
    <property type="term" value="P:dTTP biosynthetic process"/>
    <property type="evidence" value="ECO:0007669"/>
    <property type="project" value="UniProtKB-UniRule"/>
</dbReference>
<feature type="binding site" evidence="4">
    <location>
        <position position="308"/>
    </location>
    <ligand>
        <name>(6R)-5,10-methylene-5,6,7,8-tetrahydrofolate</name>
        <dbReference type="ChEBI" id="CHEBI:15636"/>
    </ligand>
</feature>
<keyword evidence="3 4" id="KW-0808">Transferase</keyword>
<feature type="binding site" description="in other chain" evidence="4">
    <location>
        <begin position="252"/>
        <end position="254"/>
    </location>
    <ligand>
        <name>dUMP</name>
        <dbReference type="ChEBI" id="CHEBI:246422"/>
        <note>ligand shared between dimeric partners</note>
    </ligand>
</feature>
<comment type="caution">
    <text evidence="6">The sequence shown here is derived from an EMBL/GenBank/DDBJ whole genome shotgun (WGS) entry which is preliminary data.</text>
</comment>
<evidence type="ECO:0000313" key="7">
    <source>
        <dbReference type="Proteomes" id="UP000178259"/>
    </source>
</evidence>
<feature type="binding site" evidence="4">
    <location>
        <begin position="165"/>
        <end position="166"/>
    </location>
    <ligand>
        <name>dUMP</name>
        <dbReference type="ChEBI" id="CHEBI:246422"/>
        <note>ligand shared between dimeric partners</note>
    </ligand>
</feature>
<comment type="function">
    <text evidence="4">Catalyzes the reductive methylation of 2'-deoxyuridine-5'-monophosphate (dUMP) to 2'-deoxythymidine-5'-monophosphate (dTMP) while utilizing 5,10-methylenetetrahydrofolate (mTHF) as the methyl donor and reductant in the reaction, yielding dihydrofolate (DHF) as a by-product. This enzymatic reaction provides an intracellular de novo source of dTMP, an essential precursor for DNA biosynthesis.</text>
</comment>